<gene>
    <name evidence="1" type="ORF">HMPREF1051_3081</name>
</gene>
<dbReference type="AlphaFoldDB" id="I2NVY1"/>
<dbReference type="EMBL" id="AJMT01000031">
    <property type="protein sequence ID" value="EIG29992.1"/>
    <property type="molecule type" value="Genomic_DNA"/>
</dbReference>
<name>I2NVY1_NEISI</name>
<evidence type="ECO:0000313" key="2">
    <source>
        <dbReference type="Proteomes" id="UP000004473"/>
    </source>
</evidence>
<comment type="caution">
    <text evidence="1">The sequence shown here is derived from an EMBL/GenBank/DDBJ whole genome shotgun (WGS) entry which is preliminary data.</text>
</comment>
<protein>
    <submittedName>
        <fullName evidence="1">Uncharacterized protein</fullName>
    </submittedName>
</protein>
<reference evidence="1 2" key="1">
    <citation type="submission" date="2012-04" db="EMBL/GenBank/DDBJ databases">
        <authorList>
            <person name="Harkins D.M."/>
            <person name="Madupu R."/>
            <person name="Durkin A.S."/>
            <person name="Torralba M."/>
            <person name="Methe B."/>
            <person name="Sutton G.G."/>
            <person name="Nelson K.E."/>
        </authorList>
    </citation>
    <scope>NUCLEOTIDE SEQUENCE [LARGE SCALE GENOMIC DNA]</scope>
    <source>
        <strain evidence="1 2">VK64</strain>
    </source>
</reference>
<sequence>MAATNNICFIGLFLIFEHQSYSYFTLFPKQPSQNQMGCFLFIVYGHTIKFQTTPNPSGVV</sequence>
<evidence type="ECO:0000313" key="1">
    <source>
        <dbReference type="EMBL" id="EIG29992.1"/>
    </source>
</evidence>
<dbReference type="Proteomes" id="UP000004473">
    <property type="component" value="Unassembled WGS sequence"/>
</dbReference>
<organism evidence="1 2">
    <name type="scientific">Neisseria sicca VK64</name>
    <dbReference type="NCBI Taxonomy" id="1095748"/>
    <lineage>
        <taxon>Bacteria</taxon>
        <taxon>Pseudomonadati</taxon>
        <taxon>Pseudomonadota</taxon>
        <taxon>Betaproteobacteria</taxon>
        <taxon>Neisseriales</taxon>
        <taxon>Neisseriaceae</taxon>
        <taxon>Neisseria</taxon>
    </lineage>
</organism>
<accession>I2NVY1</accession>
<proteinExistence type="predicted"/>